<evidence type="ECO:0000256" key="9">
    <source>
        <dbReference type="SAM" id="MobiDB-lite"/>
    </source>
</evidence>
<keyword evidence="5" id="KW-0677">Repeat</keyword>
<dbReference type="NCBIfam" id="TIGR03303">
    <property type="entry name" value="OM_YaeT"/>
    <property type="match status" value="1"/>
</dbReference>
<keyword evidence="4" id="KW-0732">Signal</keyword>
<sequence length="790" mass="90665">MRGQFQILLFAILLIIPRFCFGQEIIDVEVRGELRKVAESLILTAIGLEPGVELSQENVQQAVRDLQRLNVFADIQIWGEPIKGGMKLIVVVSEYPSLQGIRFKGNEELKEKDMKETLGLVVGQVIAQKDVVRGQQKILELYKEKGYLRAQVVGQTFAGEETGEVFLQYDIEEGDKVRIRGIRLLQQTASGVLIDSDALPHRNPRNPTDWPHLGPMPQELRRLMETKTKMLWRKGEFNGDSYEEDKQKILSYYRSLGFQQVGIVRDSVYYDSTRQDLYIEIAIDEGLRYHLGDVSFSGNTVIAEEILDSKIVIDKGEVYGLSGPELAEVIRYAYYEKGYLDTRVAPAETVRQDTIDVSFQVFEGQPWTVRRVEVVGNTKTHEKVIRREIELRPGEIYQQDLVQESQRRIYMLNYFKDVQIQPEYSPVEGERLVDLTFNVEEQPTGQASMGAGYSDRDKLVGQIGLRVPNFRGKGQNVDFSWEFGTRREQFLLGFTEPWLFDTPTSLSIRVYTLNNDYYDYYDFRRNSISARVGRRLKKPAYSSISFGYRLESEKYKNFGENFDPSLRETNSIYRGRYDPMTTSSFELVFSRDTRDQADFPTRGTQISYRPELATSLVAGDVDFHKHEIIGNYYRPSWWKFVLSVESKISVVDGFSAYDDQSLSVWERFSPGGVDMWDGQVRGYPDRSLGPRVSGVPLGGRSMMILNLEYRFPVAEKQVYGILFADAGNAWENIPDLDPLDLRKSLGFGFRVMTPMLGLIGFDFGYGFDRKKVDGLNAGWSTHFQFGPQFF</sequence>
<dbReference type="PANTHER" id="PTHR12815:SF47">
    <property type="entry name" value="TRANSLOCATION AND ASSEMBLY MODULE SUBUNIT TAMA"/>
    <property type="match status" value="1"/>
</dbReference>
<dbReference type="Gene3D" id="2.40.160.50">
    <property type="entry name" value="membrane protein fhac: a member of the omp85/tpsb transporter family"/>
    <property type="match status" value="1"/>
</dbReference>
<evidence type="ECO:0000259" key="10">
    <source>
        <dbReference type="PROSITE" id="PS51779"/>
    </source>
</evidence>
<dbReference type="PIRSF" id="PIRSF006076">
    <property type="entry name" value="OM_assembly_OMP85"/>
    <property type="match status" value="1"/>
</dbReference>
<keyword evidence="3" id="KW-0812">Transmembrane</keyword>
<keyword evidence="7" id="KW-0998">Cell outer membrane</keyword>
<evidence type="ECO:0000313" key="11">
    <source>
        <dbReference type="EMBL" id="ADI17503.1"/>
    </source>
</evidence>
<dbReference type="AlphaFoldDB" id="E0XSW2"/>
<protein>
    <recommendedName>
        <fullName evidence="8">Outer membrane protein assembly factor BamA</fullName>
    </recommendedName>
</protein>
<dbReference type="EMBL" id="GU474867">
    <property type="protein sequence ID" value="ADI17503.1"/>
    <property type="molecule type" value="Genomic_DNA"/>
</dbReference>
<dbReference type="Gene3D" id="3.10.20.310">
    <property type="entry name" value="membrane protein fhac"/>
    <property type="match status" value="5"/>
</dbReference>
<dbReference type="PANTHER" id="PTHR12815">
    <property type="entry name" value="SORTING AND ASSEMBLY MACHINERY SAMM50 PROTEIN FAMILY MEMBER"/>
    <property type="match status" value="1"/>
</dbReference>
<reference evidence="11" key="1">
    <citation type="journal article" date="2011" name="Environ. Microbiol.">
        <title>Time-series analyses of Monterey Bay coastal microbial picoplankton using a 'genome proxy' microarray.</title>
        <authorList>
            <person name="Rich V.I."/>
            <person name="Pham V.D."/>
            <person name="Eppley J."/>
            <person name="Shi Y."/>
            <person name="DeLong E.F."/>
        </authorList>
    </citation>
    <scope>NUCLEOTIDE SEQUENCE</scope>
</reference>
<evidence type="ECO:0000256" key="6">
    <source>
        <dbReference type="ARBA" id="ARBA00023136"/>
    </source>
</evidence>
<dbReference type="InterPro" id="IPR000184">
    <property type="entry name" value="Bac_surfAg_D15"/>
</dbReference>
<keyword evidence="6" id="KW-0472">Membrane</keyword>
<dbReference type="InterPro" id="IPR010827">
    <property type="entry name" value="BamA/TamA_POTRA"/>
</dbReference>
<dbReference type="Pfam" id="PF01103">
    <property type="entry name" value="Omp85"/>
    <property type="match status" value="1"/>
</dbReference>
<name>E0XSW2_9BACT</name>
<organism evidence="11">
    <name type="scientific">uncultured bacterium HF0130_06E03</name>
    <dbReference type="NCBI Taxonomy" id="710813"/>
    <lineage>
        <taxon>Bacteria</taxon>
        <taxon>environmental samples</taxon>
    </lineage>
</organism>
<dbReference type="InterPro" id="IPR039910">
    <property type="entry name" value="D15-like"/>
</dbReference>
<dbReference type="GO" id="GO:0071709">
    <property type="term" value="P:membrane assembly"/>
    <property type="evidence" value="ECO:0007669"/>
    <property type="project" value="InterPro"/>
</dbReference>
<dbReference type="InterPro" id="IPR034746">
    <property type="entry name" value="POTRA"/>
</dbReference>
<keyword evidence="2" id="KW-1134">Transmembrane beta strand</keyword>
<dbReference type="InterPro" id="IPR023707">
    <property type="entry name" value="OM_assembly_BamA"/>
</dbReference>
<evidence type="ECO:0000256" key="2">
    <source>
        <dbReference type="ARBA" id="ARBA00022452"/>
    </source>
</evidence>
<feature type="domain" description="POTRA" evidence="10">
    <location>
        <begin position="367"/>
        <end position="442"/>
    </location>
</feature>
<evidence type="ECO:0000256" key="5">
    <source>
        <dbReference type="ARBA" id="ARBA00022737"/>
    </source>
</evidence>
<dbReference type="Pfam" id="PF07244">
    <property type="entry name" value="POTRA"/>
    <property type="match status" value="4"/>
</dbReference>
<feature type="region of interest" description="Disordered" evidence="9">
    <location>
        <begin position="196"/>
        <end position="215"/>
    </location>
</feature>
<evidence type="ECO:0000256" key="1">
    <source>
        <dbReference type="ARBA" id="ARBA00004370"/>
    </source>
</evidence>
<proteinExistence type="predicted"/>
<dbReference type="PROSITE" id="PS51779">
    <property type="entry name" value="POTRA"/>
    <property type="match status" value="2"/>
</dbReference>
<evidence type="ECO:0000256" key="7">
    <source>
        <dbReference type="ARBA" id="ARBA00023237"/>
    </source>
</evidence>
<evidence type="ECO:0000256" key="8">
    <source>
        <dbReference type="NCBIfam" id="TIGR03303"/>
    </source>
</evidence>
<evidence type="ECO:0000256" key="4">
    <source>
        <dbReference type="ARBA" id="ARBA00022729"/>
    </source>
</evidence>
<evidence type="ECO:0000256" key="3">
    <source>
        <dbReference type="ARBA" id="ARBA00022692"/>
    </source>
</evidence>
<comment type="subcellular location">
    <subcellularLocation>
        <location evidence="1">Membrane</location>
    </subcellularLocation>
</comment>
<accession>E0XSW2</accession>
<dbReference type="GO" id="GO:0009279">
    <property type="term" value="C:cell outer membrane"/>
    <property type="evidence" value="ECO:0007669"/>
    <property type="project" value="UniProtKB-UniRule"/>
</dbReference>
<feature type="domain" description="POTRA" evidence="10">
    <location>
        <begin position="289"/>
        <end position="364"/>
    </location>
</feature>